<dbReference type="SUPFAM" id="SSF56112">
    <property type="entry name" value="Protein kinase-like (PK-like)"/>
    <property type="match status" value="1"/>
</dbReference>
<dbReference type="AlphaFoldDB" id="A4C8K1"/>
<dbReference type="STRING" id="87626.PTD2_07729"/>
<reference evidence="2 3" key="1">
    <citation type="submission" date="2006-02" db="EMBL/GenBank/DDBJ databases">
        <authorList>
            <person name="Moran M.A."/>
            <person name="Kjelleberg S."/>
            <person name="Egan S."/>
            <person name="Saunders N."/>
            <person name="Thomas T."/>
            <person name="Ferriera S."/>
            <person name="Johnson J."/>
            <person name="Kravitz S."/>
            <person name="Halpern A."/>
            <person name="Remington K."/>
            <person name="Beeson K."/>
            <person name="Tran B."/>
            <person name="Rogers Y.-H."/>
            <person name="Friedman R."/>
            <person name="Venter J.C."/>
        </authorList>
    </citation>
    <scope>NUCLEOTIDE SEQUENCE [LARGE SCALE GENOMIC DNA]</scope>
    <source>
        <strain evidence="2 3">D2</strain>
    </source>
</reference>
<comment type="caution">
    <text evidence="2">The sequence shown here is derived from an EMBL/GenBank/DDBJ whole genome shotgun (WGS) entry which is preliminary data.</text>
</comment>
<dbReference type="HOGENOM" id="CLU_055115_3_1_6"/>
<dbReference type="PANTHER" id="PTHR40086">
    <property type="entry name" value="PHOSPHOTRANSFERASE YTMP-RELATED"/>
    <property type="match status" value="1"/>
</dbReference>
<organism evidence="2 3">
    <name type="scientific">Pseudoalteromonas tunicata D2</name>
    <dbReference type="NCBI Taxonomy" id="87626"/>
    <lineage>
        <taxon>Bacteria</taxon>
        <taxon>Pseudomonadati</taxon>
        <taxon>Pseudomonadota</taxon>
        <taxon>Gammaproteobacteria</taxon>
        <taxon>Alteromonadales</taxon>
        <taxon>Pseudoalteromonadaceae</taxon>
        <taxon>Pseudoalteromonas</taxon>
    </lineage>
</organism>
<feature type="domain" description="Aminoglycoside phosphotransferase" evidence="1">
    <location>
        <begin position="34"/>
        <end position="223"/>
    </location>
</feature>
<dbReference type="eggNOG" id="COG0510">
    <property type="taxonomic scope" value="Bacteria"/>
</dbReference>
<accession>A4C8K1</accession>
<name>A4C8K1_9GAMM</name>
<dbReference type="InterPro" id="IPR002575">
    <property type="entry name" value="Aminoglycoside_PTrfase"/>
</dbReference>
<dbReference type="RefSeq" id="WP_009838178.1">
    <property type="nucleotide sequence ID" value="NZ_AAOH01000003.1"/>
</dbReference>
<dbReference type="Gene3D" id="3.90.1200.10">
    <property type="match status" value="1"/>
</dbReference>
<protein>
    <submittedName>
        <fullName evidence="2">Putative orphan protein</fullName>
    </submittedName>
</protein>
<evidence type="ECO:0000259" key="1">
    <source>
        <dbReference type="Pfam" id="PF01636"/>
    </source>
</evidence>
<dbReference type="PANTHER" id="PTHR40086:SF1">
    <property type="entry name" value="CELL CYCLE REGULATOR CCRZ"/>
    <property type="match status" value="1"/>
</dbReference>
<proteinExistence type="predicted"/>
<evidence type="ECO:0000313" key="2">
    <source>
        <dbReference type="EMBL" id="EAR28916.1"/>
    </source>
</evidence>
<dbReference type="InterPro" id="IPR052077">
    <property type="entry name" value="CcrZ_PhaseVar_Mediator"/>
</dbReference>
<gene>
    <name evidence="2" type="ORF">PTD2_07729</name>
</gene>
<keyword evidence="3" id="KW-1185">Reference proteome</keyword>
<evidence type="ECO:0000313" key="3">
    <source>
        <dbReference type="Proteomes" id="UP000006201"/>
    </source>
</evidence>
<dbReference type="InterPro" id="IPR011009">
    <property type="entry name" value="Kinase-like_dom_sf"/>
</dbReference>
<sequence length="280" mass="32500">MHPLKFNHYGPFPDALLSVTSQLLPNEQLQSAQYLKAGLSNANYWLKTNKQEYLLKFYQASFPQPQLEMQQHLASLGLCPDVIKSDLKANLALFDFMPGENPKMLEFKPLLKLLSQLHQQQSNSPALSFTDYFAQYSTLNYYAEFSTLIDNLLENKAKFEATPGYCHNDLLINNIIVNRDKNETKWFLIDFEYAANNDVFFDLAALCCDFKLEENSETDLLHYYLGHNRLKIDLAQAKTKLHCFKLIYCLLCYFWYASRQLQPEAGLTYQQIQTLLLLKS</sequence>
<dbReference type="Proteomes" id="UP000006201">
    <property type="component" value="Unassembled WGS sequence"/>
</dbReference>
<dbReference type="EMBL" id="AAOH01000003">
    <property type="protein sequence ID" value="EAR28916.1"/>
    <property type="molecule type" value="Genomic_DNA"/>
</dbReference>
<dbReference type="Pfam" id="PF01636">
    <property type="entry name" value="APH"/>
    <property type="match status" value="1"/>
</dbReference>
<dbReference type="Gene3D" id="3.30.200.20">
    <property type="entry name" value="Phosphorylase Kinase, domain 1"/>
    <property type="match status" value="1"/>
</dbReference>